<dbReference type="EMBL" id="KZ805396">
    <property type="protein sequence ID" value="PVH99243.1"/>
    <property type="molecule type" value="Genomic_DNA"/>
</dbReference>
<accession>A0A2V1DNQ4</accession>
<evidence type="ECO:0000313" key="3">
    <source>
        <dbReference type="Proteomes" id="UP000244855"/>
    </source>
</evidence>
<evidence type="ECO:0000313" key="2">
    <source>
        <dbReference type="EMBL" id="PVH99243.1"/>
    </source>
</evidence>
<dbReference type="AlphaFoldDB" id="A0A2V1DNQ4"/>
<feature type="compositionally biased region" description="Low complexity" evidence="1">
    <location>
        <begin position="171"/>
        <end position="183"/>
    </location>
</feature>
<feature type="region of interest" description="Disordered" evidence="1">
    <location>
        <begin position="1"/>
        <end position="30"/>
    </location>
</feature>
<feature type="region of interest" description="Disordered" evidence="1">
    <location>
        <begin position="167"/>
        <end position="214"/>
    </location>
</feature>
<organism evidence="2 3">
    <name type="scientific">Periconia macrospinosa</name>
    <dbReference type="NCBI Taxonomy" id="97972"/>
    <lineage>
        <taxon>Eukaryota</taxon>
        <taxon>Fungi</taxon>
        <taxon>Dikarya</taxon>
        <taxon>Ascomycota</taxon>
        <taxon>Pezizomycotina</taxon>
        <taxon>Dothideomycetes</taxon>
        <taxon>Pleosporomycetidae</taxon>
        <taxon>Pleosporales</taxon>
        <taxon>Massarineae</taxon>
        <taxon>Periconiaceae</taxon>
        <taxon>Periconia</taxon>
    </lineage>
</organism>
<evidence type="ECO:0000256" key="1">
    <source>
        <dbReference type="SAM" id="MobiDB-lite"/>
    </source>
</evidence>
<protein>
    <submittedName>
        <fullName evidence="2">Uncharacterized protein</fullName>
    </submittedName>
</protein>
<reference evidence="2 3" key="1">
    <citation type="journal article" date="2018" name="Sci. Rep.">
        <title>Comparative genomics provides insights into the lifestyle and reveals functional heterogeneity of dark septate endophytic fungi.</title>
        <authorList>
            <person name="Knapp D.G."/>
            <person name="Nemeth J.B."/>
            <person name="Barry K."/>
            <person name="Hainaut M."/>
            <person name="Henrissat B."/>
            <person name="Johnson J."/>
            <person name="Kuo A."/>
            <person name="Lim J.H.P."/>
            <person name="Lipzen A."/>
            <person name="Nolan M."/>
            <person name="Ohm R.A."/>
            <person name="Tamas L."/>
            <person name="Grigoriev I.V."/>
            <person name="Spatafora J.W."/>
            <person name="Nagy L.G."/>
            <person name="Kovacs G.M."/>
        </authorList>
    </citation>
    <scope>NUCLEOTIDE SEQUENCE [LARGE SCALE GENOMIC DNA]</scope>
    <source>
        <strain evidence="2 3">DSE2036</strain>
    </source>
</reference>
<feature type="compositionally biased region" description="Pro residues" evidence="1">
    <location>
        <begin position="87"/>
        <end position="97"/>
    </location>
</feature>
<feature type="region of interest" description="Disordered" evidence="1">
    <location>
        <begin position="120"/>
        <end position="139"/>
    </location>
</feature>
<feature type="compositionally biased region" description="Low complexity" evidence="1">
    <location>
        <begin position="9"/>
        <end position="26"/>
    </location>
</feature>
<sequence length="308" mass="34380">MRRVVEKPSSSSSSSSSQEKYSFSTSTPGHELLIKDDQLNDLNYFLRNTGPPTLPVKPSKRKAFGFGMLGKKGHEDQAQDTQSPKAGVPPVPALPPMLPVCAREERTKNGTRYVKILIPEDHDSHGQTKPSPIADENRQSKRYSANCVWTQEMLNPLGSSPVEDVIAGYASSSPSDSSPSGSPKTVVHTPRSPKPSRRLPARVPVNSHPLAGTRQDRTRARKLRDLHKSRTTTMLLDYGSEANHNEEYSTPQRRQQVLVDSKEWVRLQRLNKELARELATAAGLEENGEGFTPEYVLEVFQMVHRRSY</sequence>
<keyword evidence="3" id="KW-1185">Reference proteome</keyword>
<dbReference type="Proteomes" id="UP000244855">
    <property type="component" value="Unassembled WGS sequence"/>
</dbReference>
<name>A0A2V1DNQ4_9PLEO</name>
<proteinExistence type="predicted"/>
<gene>
    <name evidence="2" type="ORF">DM02DRAFT_615193</name>
</gene>
<dbReference type="OrthoDB" id="3675887at2759"/>
<feature type="region of interest" description="Disordered" evidence="1">
    <location>
        <begin position="66"/>
        <end position="97"/>
    </location>
</feature>